<evidence type="ECO:0000256" key="1">
    <source>
        <dbReference type="SAM" id="MobiDB-lite"/>
    </source>
</evidence>
<feature type="compositionally biased region" description="Basic and acidic residues" evidence="1">
    <location>
        <begin position="154"/>
        <end position="179"/>
    </location>
</feature>
<keyword evidence="3" id="KW-1185">Reference proteome</keyword>
<evidence type="ECO:0000313" key="2">
    <source>
        <dbReference type="EMBL" id="CAE6969810.1"/>
    </source>
</evidence>
<organism evidence="2 3">
    <name type="scientific">Symbiodinium natans</name>
    <dbReference type="NCBI Taxonomy" id="878477"/>
    <lineage>
        <taxon>Eukaryota</taxon>
        <taxon>Sar</taxon>
        <taxon>Alveolata</taxon>
        <taxon>Dinophyceae</taxon>
        <taxon>Suessiales</taxon>
        <taxon>Symbiodiniaceae</taxon>
        <taxon>Symbiodinium</taxon>
    </lineage>
</organism>
<name>A0A812I0E6_9DINO</name>
<feature type="region of interest" description="Disordered" evidence="1">
    <location>
        <begin position="154"/>
        <end position="208"/>
    </location>
</feature>
<protein>
    <submittedName>
        <fullName evidence="2">Uncharacterized protein</fullName>
    </submittedName>
</protein>
<feature type="compositionally biased region" description="Basic and acidic residues" evidence="1">
    <location>
        <begin position="85"/>
        <end position="103"/>
    </location>
</feature>
<gene>
    <name evidence="2" type="ORF">SNAT2548_LOCUS2433</name>
</gene>
<proteinExistence type="predicted"/>
<feature type="compositionally biased region" description="Basic and acidic residues" evidence="1">
    <location>
        <begin position="50"/>
        <end position="62"/>
    </location>
</feature>
<comment type="caution">
    <text evidence="2">The sequence shown here is derived from an EMBL/GenBank/DDBJ whole genome shotgun (WGS) entry which is preliminary data.</text>
</comment>
<dbReference type="Proteomes" id="UP000604046">
    <property type="component" value="Unassembled WGS sequence"/>
</dbReference>
<dbReference type="AlphaFoldDB" id="A0A812I0E6"/>
<dbReference type="EMBL" id="CAJNDS010000142">
    <property type="protein sequence ID" value="CAE6969810.1"/>
    <property type="molecule type" value="Genomic_DNA"/>
</dbReference>
<evidence type="ECO:0000313" key="3">
    <source>
        <dbReference type="Proteomes" id="UP000604046"/>
    </source>
</evidence>
<feature type="region of interest" description="Disordered" evidence="1">
    <location>
        <begin position="26"/>
        <end position="131"/>
    </location>
</feature>
<sequence length="208" mass="24313">MLVTETANFAGNCPWVFVFGRYLRRPSARAPDPPKLEDQPSLAFGRRLRRPSERAPDPPKLDKQKRKRALPREVRDPTEPEAPESEGKKQKKGRGECEIKVDQESPETTPQLHAQGHKAPAKESQGEDQNVQREMNARLRERLQLAHEAWRERSAQCERRAWRERDEQRQCEARREHEAQHRRRSLLRDDEFRGRFSAFGGSPLPGRR</sequence>
<accession>A0A812I0E6</accession>
<reference evidence="2" key="1">
    <citation type="submission" date="2021-02" db="EMBL/GenBank/DDBJ databases">
        <authorList>
            <person name="Dougan E. K."/>
            <person name="Rhodes N."/>
            <person name="Thang M."/>
            <person name="Chan C."/>
        </authorList>
    </citation>
    <scope>NUCLEOTIDE SEQUENCE</scope>
</reference>